<feature type="region of interest" description="Disordered" evidence="1">
    <location>
        <begin position="1"/>
        <end position="46"/>
    </location>
</feature>
<keyword evidence="3" id="KW-1185">Reference proteome</keyword>
<dbReference type="Proteomes" id="UP000887013">
    <property type="component" value="Unassembled WGS sequence"/>
</dbReference>
<evidence type="ECO:0000313" key="3">
    <source>
        <dbReference type="Proteomes" id="UP000887013"/>
    </source>
</evidence>
<comment type="caution">
    <text evidence="2">The sequence shown here is derived from an EMBL/GenBank/DDBJ whole genome shotgun (WGS) entry which is preliminary data.</text>
</comment>
<feature type="compositionally biased region" description="Basic and acidic residues" evidence="1">
    <location>
        <begin position="19"/>
        <end position="44"/>
    </location>
</feature>
<evidence type="ECO:0000313" key="2">
    <source>
        <dbReference type="EMBL" id="GFU17581.1"/>
    </source>
</evidence>
<proteinExistence type="predicted"/>
<accession>A0A8X6QBK3</accession>
<reference evidence="2" key="1">
    <citation type="submission" date="2020-08" db="EMBL/GenBank/DDBJ databases">
        <title>Multicomponent nature underlies the extraordinary mechanical properties of spider dragline silk.</title>
        <authorList>
            <person name="Kono N."/>
            <person name="Nakamura H."/>
            <person name="Mori M."/>
            <person name="Yoshida Y."/>
            <person name="Ohtoshi R."/>
            <person name="Malay A.D."/>
            <person name="Moran D.A.P."/>
            <person name="Tomita M."/>
            <person name="Numata K."/>
            <person name="Arakawa K."/>
        </authorList>
    </citation>
    <scope>NUCLEOTIDE SEQUENCE</scope>
</reference>
<protein>
    <submittedName>
        <fullName evidence="2">Uncharacterized protein</fullName>
    </submittedName>
</protein>
<name>A0A8X6QBK3_NEPPI</name>
<organism evidence="2 3">
    <name type="scientific">Nephila pilipes</name>
    <name type="common">Giant wood spider</name>
    <name type="synonym">Nephila maculata</name>
    <dbReference type="NCBI Taxonomy" id="299642"/>
    <lineage>
        <taxon>Eukaryota</taxon>
        <taxon>Metazoa</taxon>
        <taxon>Ecdysozoa</taxon>
        <taxon>Arthropoda</taxon>
        <taxon>Chelicerata</taxon>
        <taxon>Arachnida</taxon>
        <taxon>Araneae</taxon>
        <taxon>Araneomorphae</taxon>
        <taxon>Entelegynae</taxon>
        <taxon>Araneoidea</taxon>
        <taxon>Nephilidae</taxon>
        <taxon>Nephila</taxon>
    </lineage>
</organism>
<feature type="non-terminal residue" evidence="2">
    <location>
        <position position="1"/>
    </location>
</feature>
<evidence type="ECO:0000256" key="1">
    <source>
        <dbReference type="SAM" id="MobiDB-lite"/>
    </source>
</evidence>
<feature type="compositionally biased region" description="Acidic residues" evidence="1">
    <location>
        <begin position="9"/>
        <end position="18"/>
    </location>
</feature>
<dbReference type="AlphaFoldDB" id="A0A8X6QBK3"/>
<dbReference type="EMBL" id="BMAW01126612">
    <property type="protein sequence ID" value="GFU17581.1"/>
    <property type="molecule type" value="Genomic_DNA"/>
</dbReference>
<sequence length="64" mass="7097">AQYISNDDVRDDDGDHDDDDVRGGGDVHDDGGDRDDGRDVHGDDDALLPWQVHLEHIGERRSST</sequence>
<gene>
    <name evidence="2" type="ORF">NPIL_571051</name>
</gene>